<keyword evidence="2 5" id="KW-0012">Acyltransferase</keyword>
<dbReference type="GO" id="GO:0005737">
    <property type="term" value="C:cytoplasm"/>
    <property type="evidence" value="ECO:0007669"/>
    <property type="project" value="UniProtKB-SubCell"/>
</dbReference>
<dbReference type="PANTHER" id="PTHR32268:SF11">
    <property type="entry name" value="HOMOSERINE O-ACETYLTRANSFERASE"/>
    <property type="match status" value="1"/>
</dbReference>
<dbReference type="AlphaFoldDB" id="A0A4V1LFU8"/>
<evidence type="ECO:0000259" key="4">
    <source>
        <dbReference type="Pfam" id="PF00561"/>
    </source>
</evidence>
<dbReference type="InterPro" id="IPR029058">
    <property type="entry name" value="AB_hydrolase_fold"/>
</dbReference>
<evidence type="ECO:0000256" key="2">
    <source>
        <dbReference type="HAMAP-Rule" id="MF_00296"/>
    </source>
</evidence>
<evidence type="ECO:0000313" key="5">
    <source>
        <dbReference type="EMBL" id="RXI96539.1"/>
    </source>
</evidence>
<comment type="caution">
    <text evidence="5">The sequence shown here is derived from an EMBL/GenBank/DDBJ whole genome shotgun (WGS) entry which is preliminary data.</text>
</comment>
<name>A0A4V1LFU8_9BACI</name>
<dbReference type="GO" id="GO:0004414">
    <property type="term" value="F:homoserine O-acetyltransferase activity"/>
    <property type="evidence" value="ECO:0007669"/>
    <property type="project" value="TreeGrafter"/>
</dbReference>
<gene>
    <name evidence="5" type="ORF">DS745_22800</name>
</gene>
<protein>
    <recommendedName>
        <fullName evidence="2">Probable acyltransferase</fullName>
        <ecNumber evidence="2">2.3.1.-</ecNumber>
    </recommendedName>
</protein>
<dbReference type="OrthoDB" id="9800754at2"/>
<feature type="active site" evidence="3">
    <location>
        <position position="342"/>
    </location>
</feature>
<comment type="subunit">
    <text evidence="2">Homodimer.</text>
</comment>
<comment type="subcellular location">
    <subcellularLocation>
        <location evidence="2">Cytoplasm</location>
    </subcellularLocation>
</comment>
<keyword evidence="2" id="KW-0028">Amino-acid biosynthesis</keyword>
<keyword evidence="6" id="KW-1185">Reference proteome</keyword>
<dbReference type="EMBL" id="QOUX01000047">
    <property type="protein sequence ID" value="RXI96539.1"/>
    <property type="molecule type" value="Genomic_DNA"/>
</dbReference>
<evidence type="ECO:0000256" key="1">
    <source>
        <dbReference type="ARBA" id="ARBA00022679"/>
    </source>
</evidence>
<dbReference type="HAMAP" id="MF_00296">
    <property type="entry name" value="MetX_acyltransf"/>
    <property type="match status" value="1"/>
</dbReference>
<feature type="active site" evidence="2 3">
    <location>
        <position position="309"/>
    </location>
</feature>
<dbReference type="InterPro" id="IPR008220">
    <property type="entry name" value="HAT_MetX-like"/>
</dbReference>
<proteinExistence type="inferred from homology"/>
<dbReference type="PANTHER" id="PTHR32268">
    <property type="entry name" value="HOMOSERINE O-ACETYLTRANSFERASE"/>
    <property type="match status" value="1"/>
</dbReference>
<dbReference type="PIRSF" id="PIRSF000443">
    <property type="entry name" value="Homoser_Ac_trans"/>
    <property type="match status" value="1"/>
</dbReference>
<dbReference type="GO" id="GO:0009092">
    <property type="term" value="P:homoserine metabolic process"/>
    <property type="evidence" value="ECO:0007669"/>
    <property type="project" value="TreeGrafter"/>
</dbReference>
<dbReference type="Gene3D" id="3.40.50.1820">
    <property type="entry name" value="alpha/beta hydrolase"/>
    <property type="match status" value="1"/>
</dbReference>
<dbReference type="EC" id="2.3.1.-" evidence="2"/>
<dbReference type="NCBIfam" id="NF005262">
    <property type="entry name" value="PRK06765.1"/>
    <property type="match status" value="1"/>
</dbReference>
<sequence>MRNVYITKQSFTVQEFLFEAGVTMPVTAGYETYGELNEDKSNAILICHYFSGTSHAGGDGYRIGSDQVIQEPGWWSPLIGPGKAFDTEQYFIVCMDVISNVNVKHPNVITTGPATIDPSTGQRYGLSFPQVTIRDFVRLQKLLLETLGINHLVCVAGPSMGGMQALQWAVDYPDDIDHVIAVVSTGRTSTYTSVNPLQLGIEAILANEIAGVYSAIKGMTIQAYSYPYAEQLWGYEAVKPSLRGELQPIHFHQKLDEIVNKRVETVDPYHWLYISRVCQQFTLEKGYDSYEAALSRIKANVLIIPTVSDLIFPASESKDLVDRLHRLGRTAYYHELVSDNGHMEAIINSPSYSEIISDFLGGKL</sequence>
<dbReference type="Pfam" id="PF00561">
    <property type="entry name" value="Abhydrolase_1"/>
    <property type="match status" value="1"/>
</dbReference>
<dbReference type="Proteomes" id="UP000290649">
    <property type="component" value="Unassembled WGS sequence"/>
</dbReference>
<dbReference type="GO" id="GO:0009086">
    <property type="term" value="P:methionine biosynthetic process"/>
    <property type="evidence" value="ECO:0007669"/>
    <property type="project" value="TreeGrafter"/>
</dbReference>
<evidence type="ECO:0000256" key="3">
    <source>
        <dbReference type="PIRSR" id="PIRSR000443-1"/>
    </source>
</evidence>
<comment type="similarity">
    <text evidence="2">Belongs to the AB hydrolase superfamily. MetX family.</text>
</comment>
<accession>A0A4V1LFU8</accession>
<evidence type="ECO:0000313" key="6">
    <source>
        <dbReference type="Proteomes" id="UP000290649"/>
    </source>
</evidence>
<dbReference type="InterPro" id="IPR000073">
    <property type="entry name" value="AB_hydrolase_1"/>
</dbReference>
<keyword evidence="2" id="KW-0963">Cytoplasm</keyword>
<reference evidence="5 6" key="1">
    <citation type="journal article" date="2019" name="Int. J. Syst. Evol. Microbiol.">
        <title>Anaerobacillus alkaliphilus sp. nov., a novel alkaliphilic and moderately halophilic bacterium.</title>
        <authorList>
            <person name="Borsodi A.K."/>
            <person name="Aszalos J.M."/>
            <person name="Bihari P."/>
            <person name="Nagy I."/>
            <person name="Schumann P."/>
            <person name="Sproer C."/>
            <person name="Kovacs A.L."/>
            <person name="Boka K."/>
            <person name="Dobosy P."/>
            <person name="Ovari M."/>
            <person name="Szili-Kovacs T."/>
            <person name="Toth E."/>
        </authorList>
    </citation>
    <scope>NUCLEOTIDE SEQUENCE [LARGE SCALE GENOMIC DNA]</scope>
    <source>
        <strain evidence="5 6">B16-10</strain>
    </source>
</reference>
<feature type="domain" description="AB hydrolase-1" evidence="4">
    <location>
        <begin position="43"/>
        <end position="343"/>
    </location>
</feature>
<dbReference type="SUPFAM" id="SSF53474">
    <property type="entry name" value="alpha/beta-Hydrolases"/>
    <property type="match status" value="1"/>
</dbReference>
<feature type="active site" description="Nucleophile" evidence="3">
    <location>
        <position position="159"/>
    </location>
</feature>
<organism evidence="5 6">
    <name type="scientific">Anaerobacillus alkaliphilus</name>
    <dbReference type="NCBI Taxonomy" id="1548597"/>
    <lineage>
        <taxon>Bacteria</taxon>
        <taxon>Bacillati</taxon>
        <taxon>Bacillota</taxon>
        <taxon>Bacilli</taxon>
        <taxon>Bacillales</taxon>
        <taxon>Bacillaceae</taxon>
        <taxon>Anaerobacillus</taxon>
    </lineage>
</organism>
<comment type="caution">
    <text evidence="2">Lacks conserved residue(s) required for the propagation of feature annotation.</text>
</comment>
<keyword evidence="1 2" id="KW-0808">Transferase</keyword>